<keyword evidence="3" id="KW-1185">Reference proteome</keyword>
<name>A0A845HHX7_9BURK</name>
<dbReference type="RefSeq" id="WP_161090559.1">
    <property type="nucleotide sequence ID" value="NZ_WWCV01000023.1"/>
</dbReference>
<reference evidence="2 3" key="1">
    <citation type="submission" date="2019-12" db="EMBL/GenBank/DDBJ databases">
        <title>Novel species isolated from a subtropical stream in China.</title>
        <authorList>
            <person name="Lu H."/>
        </authorList>
    </citation>
    <scope>NUCLEOTIDE SEQUENCE [LARGE SCALE GENOMIC DNA]</scope>
    <source>
        <strain evidence="2 3">FT107W</strain>
    </source>
</reference>
<evidence type="ECO:0000256" key="1">
    <source>
        <dbReference type="SAM" id="SignalP"/>
    </source>
</evidence>
<dbReference type="PROSITE" id="PS51257">
    <property type="entry name" value="PROKAR_LIPOPROTEIN"/>
    <property type="match status" value="1"/>
</dbReference>
<comment type="caution">
    <text evidence="2">The sequence shown here is derived from an EMBL/GenBank/DDBJ whole genome shotgun (WGS) entry which is preliminary data.</text>
</comment>
<organism evidence="2 3">
    <name type="scientific">Duganella vulcania</name>
    <dbReference type="NCBI Taxonomy" id="2692166"/>
    <lineage>
        <taxon>Bacteria</taxon>
        <taxon>Pseudomonadati</taxon>
        <taxon>Pseudomonadota</taxon>
        <taxon>Betaproteobacteria</taxon>
        <taxon>Burkholderiales</taxon>
        <taxon>Oxalobacteraceae</taxon>
        <taxon>Telluria group</taxon>
        <taxon>Duganella</taxon>
    </lineage>
</organism>
<feature type="chain" id="PRO_5032486916" description="Lipoprotein" evidence="1">
    <location>
        <begin position="21"/>
        <end position="135"/>
    </location>
</feature>
<feature type="signal peptide" evidence="1">
    <location>
        <begin position="1"/>
        <end position="20"/>
    </location>
</feature>
<accession>A0A845HHX7</accession>
<dbReference type="EMBL" id="WWCV01000023">
    <property type="protein sequence ID" value="MYN17977.1"/>
    <property type="molecule type" value="Genomic_DNA"/>
</dbReference>
<evidence type="ECO:0000313" key="2">
    <source>
        <dbReference type="EMBL" id="MYN17977.1"/>
    </source>
</evidence>
<evidence type="ECO:0000313" key="3">
    <source>
        <dbReference type="Proteomes" id="UP000484875"/>
    </source>
</evidence>
<proteinExistence type="predicted"/>
<keyword evidence="1" id="KW-0732">Signal</keyword>
<evidence type="ECO:0008006" key="4">
    <source>
        <dbReference type="Google" id="ProtNLM"/>
    </source>
</evidence>
<protein>
    <recommendedName>
        <fullName evidence="4">Lipoprotein</fullName>
    </recommendedName>
</protein>
<sequence>MKTIIAVAAAVAALSGCAVQQPGYYATTTRVVQDPYQWHTVSVSPSDRGYSNGSSTVTYEEVPSSRTVYVTEPAYTTTYVQSAPVYYAPAPAYYAPAPAYYYPPVSIGLDFSFGHWCCGGGHHGWGGRGYGHYRR</sequence>
<dbReference type="AlphaFoldDB" id="A0A845HHX7"/>
<dbReference type="Proteomes" id="UP000484875">
    <property type="component" value="Unassembled WGS sequence"/>
</dbReference>
<gene>
    <name evidence="2" type="ORF">GTP81_14550</name>
</gene>